<sequence length="358" mass="38346">MAAAEEYHPLLPGILQEESLASAEVEAILTQKTVAASRYIKLFGWESKLLWILSWASIVVSICNYMLSFVTLTFSGHLGALDLAGASIAMVGAQGLAYGIMLGMASAVQTVCGQAYGAKQYGAMGIICQRAIILHLGMAILLTFLYVYFGEVLKIIGQAEDIAEKGQIFARGMIPQLYAFSISCPLQSLEIWYVQGLVLISGFLSNPTIALDSLSVCLNYWTWDIEFMLGLSAAVSQHEEVIEAVSNLTPLLAISAFLNGVQPILSGVAIGSGWQDLVAYVNLTTYYIIGLPIGCVLGFKTSLGAAGIWWGMIIGVILQTATLIVVTARTNWNAEAAKATDRLKNSANGSTLERLVSA</sequence>
<organism evidence="1 2">
    <name type="scientific">Vaccinium darrowii</name>
    <dbReference type="NCBI Taxonomy" id="229202"/>
    <lineage>
        <taxon>Eukaryota</taxon>
        <taxon>Viridiplantae</taxon>
        <taxon>Streptophyta</taxon>
        <taxon>Embryophyta</taxon>
        <taxon>Tracheophyta</taxon>
        <taxon>Spermatophyta</taxon>
        <taxon>Magnoliopsida</taxon>
        <taxon>eudicotyledons</taxon>
        <taxon>Gunneridae</taxon>
        <taxon>Pentapetalae</taxon>
        <taxon>asterids</taxon>
        <taxon>Ericales</taxon>
        <taxon>Ericaceae</taxon>
        <taxon>Vaccinioideae</taxon>
        <taxon>Vaccinieae</taxon>
        <taxon>Vaccinium</taxon>
    </lineage>
</organism>
<evidence type="ECO:0000313" key="1">
    <source>
        <dbReference type="EMBL" id="KAH7836584.1"/>
    </source>
</evidence>
<evidence type="ECO:0000313" key="2">
    <source>
        <dbReference type="Proteomes" id="UP000828048"/>
    </source>
</evidence>
<reference evidence="1 2" key="1">
    <citation type="journal article" date="2021" name="Hortic Res">
        <title>High-quality reference genome and annotation aids understanding of berry development for evergreen blueberry (Vaccinium darrowii).</title>
        <authorList>
            <person name="Yu J."/>
            <person name="Hulse-Kemp A.M."/>
            <person name="Babiker E."/>
            <person name="Staton M."/>
        </authorList>
    </citation>
    <scope>NUCLEOTIDE SEQUENCE [LARGE SCALE GENOMIC DNA]</scope>
    <source>
        <strain evidence="2">cv. NJ 8807/NJ 8810</strain>
        <tissue evidence="1">Young leaf</tissue>
    </source>
</reference>
<dbReference type="Proteomes" id="UP000828048">
    <property type="component" value="Chromosome 6"/>
</dbReference>
<proteinExistence type="predicted"/>
<keyword evidence="2" id="KW-1185">Reference proteome</keyword>
<accession>A0ACB7X788</accession>
<comment type="caution">
    <text evidence="1">The sequence shown here is derived from an EMBL/GenBank/DDBJ whole genome shotgun (WGS) entry which is preliminary data.</text>
</comment>
<name>A0ACB7X788_9ERIC</name>
<dbReference type="EMBL" id="CM037156">
    <property type="protein sequence ID" value="KAH7836584.1"/>
    <property type="molecule type" value="Genomic_DNA"/>
</dbReference>
<gene>
    <name evidence="1" type="ORF">Vadar_003112</name>
</gene>
<protein>
    <submittedName>
        <fullName evidence="1">Uncharacterized protein</fullName>
    </submittedName>
</protein>